<feature type="domain" description="Amine oxidase" evidence="1">
    <location>
        <begin position="48"/>
        <end position="301"/>
    </location>
</feature>
<evidence type="ECO:0000313" key="3">
    <source>
        <dbReference type="Proteomes" id="UP000002432"/>
    </source>
</evidence>
<dbReference type="eggNOG" id="COG1232">
    <property type="taxonomic scope" value="Bacteria"/>
</dbReference>
<dbReference type="Gene3D" id="3.50.50.60">
    <property type="entry name" value="FAD/NAD(P)-binding domain"/>
    <property type="match status" value="1"/>
</dbReference>
<dbReference type="EnsemblBacteria" id="ABF39117">
    <property type="protein sequence ID" value="ABF39117"/>
    <property type="gene ID" value="Acid345_0112"/>
</dbReference>
<dbReference type="HOGENOM" id="CLU_020971_0_0_0"/>
<dbReference type="InterPro" id="IPR050464">
    <property type="entry name" value="Zeta_carotene_desat/Oxidored"/>
</dbReference>
<dbReference type="InterPro" id="IPR002937">
    <property type="entry name" value="Amino_oxidase"/>
</dbReference>
<dbReference type="InterPro" id="IPR036188">
    <property type="entry name" value="FAD/NAD-bd_sf"/>
</dbReference>
<dbReference type="PANTHER" id="PTHR42923">
    <property type="entry name" value="PROTOPORPHYRINOGEN OXIDASE"/>
    <property type="match status" value="1"/>
</dbReference>
<dbReference type="Pfam" id="PF01593">
    <property type="entry name" value="Amino_oxidase"/>
    <property type="match status" value="1"/>
</dbReference>
<dbReference type="GO" id="GO:0016491">
    <property type="term" value="F:oxidoreductase activity"/>
    <property type="evidence" value="ECO:0007669"/>
    <property type="project" value="InterPro"/>
</dbReference>
<dbReference type="STRING" id="204669.Acid345_0112"/>
<sequence>MTQKSGRPIPGGWVNENFTAGHAIRDRQPFGDPKQTEKTTLVIVGGGIAGLSAAWRLHKRGFHDFVLLEMNDAAGGNARSGENEVSAYPWAAHYLPVPGLRAVYVRELFEDLGVLKNGVWDERHLCFAPQERLFALGRWQDGIEPVGLAQGDRDQFARLEDLFAKHRASGAFTIPSELGLTEKSADLDRLSFAQWLDQNGVNSAPIRWYMDYCCRDDYGALAADTSAWAGIHYFSSREPVERGPLTWPEGNGWITKQLLKIVGGYVRTSQPVRRIRTEKNKYTVQTADTAYLCDAVIFAAPTFLAPYIIEGFGPKPSFEYSPWLTANLTLDRSPRGANQDERAWDNVVMHSPTLGYVDATHQTLRSHVEKTVWTFYWALAEGAAADNRRKLLASDADYWKDAILRDLERVHPDIRACVTRIDLMRMGHAMARPTPGAIFDPQRRELAKLRGRLLFANSDLSGFSIFEEAQYRGVKAAEAVLAVLGRV</sequence>
<protein>
    <submittedName>
        <fullName evidence="2">FAD dependent oxidoreductase</fullName>
    </submittedName>
</protein>
<reference evidence="2 3" key="1">
    <citation type="journal article" date="2009" name="Appl. Environ. Microbiol.">
        <title>Three genomes from the phylum Acidobacteria provide insight into the lifestyles of these microorganisms in soils.</title>
        <authorList>
            <person name="Ward N.L."/>
            <person name="Challacombe J.F."/>
            <person name="Janssen P.H."/>
            <person name="Henrissat B."/>
            <person name="Coutinho P.M."/>
            <person name="Wu M."/>
            <person name="Xie G."/>
            <person name="Haft D.H."/>
            <person name="Sait M."/>
            <person name="Badger J."/>
            <person name="Barabote R.D."/>
            <person name="Bradley B."/>
            <person name="Brettin T.S."/>
            <person name="Brinkac L.M."/>
            <person name="Bruce D."/>
            <person name="Creasy T."/>
            <person name="Daugherty S.C."/>
            <person name="Davidsen T.M."/>
            <person name="DeBoy R.T."/>
            <person name="Detter J.C."/>
            <person name="Dodson R.J."/>
            <person name="Durkin A.S."/>
            <person name="Ganapathy A."/>
            <person name="Gwinn-Giglio M."/>
            <person name="Han C.S."/>
            <person name="Khouri H."/>
            <person name="Kiss H."/>
            <person name="Kothari S.P."/>
            <person name="Madupu R."/>
            <person name="Nelson K.E."/>
            <person name="Nelson W.C."/>
            <person name="Paulsen I."/>
            <person name="Penn K."/>
            <person name="Ren Q."/>
            <person name="Rosovitz M.J."/>
            <person name="Selengut J.D."/>
            <person name="Shrivastava S."/>
            <person name="Sullivan S.A."/>
            <person name="Tapia R."/>
            <person name="Thompson L.S."/>
            <person name="Watkins K.L."/>
            <person name="Yang Q."/>
            <person name="Yu C."/>
            <person name="Zafar N."/>
            <person name="Zhou L."/>
            <person name="Kuske C.R."/>
        </authorList>
    </citation>
    <scope>NUCLEOTIDE SEQUENCE [LARGE SCALE GENOMIC DNA]</scope>
    <source>
        <strain evidence="2 3">Ellin345</strain>
    </source>
</reference>
<gene>
    <name evidence="2" type="ordered locus">Acid345_0112</name>
</gene>
<organism evidence="2 3">
    <name type="scientific">Koribacter versatilis (strain Ellin345)</name>
    <dbReference type="NCBI Taxonomy" id="204669"/>
    <lineage>
        <taxon>Bacteria</taxon>
        <taxon>Pseudomonadati</taxon>
        <taxon>Acidobacteriota</taxon>
        <taxon>Terriglobia</taxon>
        <taxon>Terriglobales</taxon>
        <taxon>Candidatus Korobacteraceae</taxon>
        <taxon>Candidatus Korobacter</taxon>
    </lineage>
</organism>
<evidence type="ECO:0000313" key="2">
    <source>
        <dbReference type="EMBL" id="ABF39117.1"/>
    </source>
</evidence>
<dbReference type="AlphaFoldDB" id="Q1IVI3"/>
<dbReference type="SUPFAM" id="SSF51905">
    <property type="entry name" value="FAD/NAD(P)-binding domain"/>
    <property type="match status" value="1"/>
</dbReference>
<dbReference type="PANTHER" id="PTHR42923:SF39">
    <property type="entry name" value="AMINO OXIDASE"/>
    <property type="match status" value="1"/>
</dbReference>
<keyword evidence="3" id="KW-1185">Reference proteome</keyword>
<dbReference type="KEGG" id="aba:Acid345_0112"/>
<evidence type="ECO:0000259" key="1">
    <source>
        <dbReference type="Pfam" id="PF01593"/>
    </source>
</evidence>
<proteinExistence type="predicted"/>
<name>Q1IVI3_KORVE</name>
<dbReference type="Proteomes" id="UP000002432">
    <property type="component" value="Chromosome"/>
</dbReference>
<dbReference type="EMBL" id="CP000360">
    <property type="protein sequence ID" value="ABF39117.1"/>
    <property type="molecule type" value="Genomic_DNA"/>
</dbReference>
<accession>Q1IVI3</accession>